<accession>A0A1H1RLT5</accession>
<organism evidence="2 3">
    <name type="scientific">Friedmanniella luteola</name>
    <dbReference type="NCBI Taxonomy" id="546871"/>
    <lineage>
        <taxon>Bacteria</taxon>
        <taxon>Bacillati</taxon>
        <taxon>Actinomycetota</taxon>
        <taxon>Actinomycetes</taxon>
        <taxon>Propionibacteriales</taxon>
        <taxon>Nocardioidaceae</taxon>
        <taxon>Friedmanniella</taxon>
    </lineage>
</organism>
<sequence>MRQARTRALTRGQVAAAIVVALLVVGTLLLNLRVDRLWSDYPEKSGPCIAQKEAGCSSNLVN</sequence>
<keyword evidence="3" id="KW-1185">Reference proteome</keyword>
<name>A0A1H1RLT5_9ACTN</name>
<dbReference type="STRING" id="546871.SAMN04488543_1588"/>
<evidence type="ECO:0000313" key="2">
    <source>
        <dbReference type="EMBL" id="SDS36658.1"/>
    </source>
</evidence>
<protein>
    <submittedName>
        <fullName evidence="2">Uncharacterized protein</fullName>
    </submittedName>
</protein>
<evidence type="ECO:0000256" key="1">
    <source>
        <dbReference type="SAM" id="Phobius"/>
    </source>
</evidence>
<keyword evidence="1" id="KW-1133">Transmembrane helix</keyword>
<keyword evidence="1" id="KW-0812">Transmembrane</keyword>
<keyword evidence="1" id="KW-0472">Membrane</keyword>
<evidence type="ECO:0000313" key="3">
    <source>
        <dbReference type="Proteomes" id="UP000199092"/>
    </source>
</evidence>
<feature type="transmembrane region" description="Helical" evidence="1">
    <location>
        <begin position="12"/>
        <end position="32"/>
    </location>
</feature>
<reference evidence="2 3" key="1">
    <citation type="submission" date="2016-10" db="EMBL/GenBank/DDBJ databases">
        <authorList>
            <person name="de Groot N.N."/>
        </authorList>
    </citation>
    <scope>NUCLEOTIDE SEQUENCE [LARGE SCALE GENOMIC DNA]</scope>
    <source>
        <strain evidence="2 3">DSM 21741</strain>
    </source>
</reference>
<dbReference type="Proteomes" id="UP000199092">
    <property type="component" value="Chromosome I"/>
</dbReference>
<proteinExistence type="predicted"/>
<gene>
    <name evidence="2" type="ORF">SAMN04488543_1588</name>
</gene>
<dbReference type="AlphaFoldDB" id="A0A1H1RLT5"/>
<dbReference type="RefSeq" id="WP_091411789.1">
    <property type="nucleotide sequence ID" value="NZ_LT629749.1"/>
</dbReference>
<dbReference type="EMBL" id="LT629749">
    <property type="protein sequence ID" value="SDS36658.1"/>
    <property type="molecule type" value="Genomic_DNA"/>
</dbReference>